<dbReference type="GeneID" id="9468523"/>
<reference evidence="5" key="1">
    <citation type="journal article" date="2009" name="Nature">
        <title>Genome sequence and analysis of the Irish potato famine pathogen Phytophthora infestans.</title>
        <authorList>
            <consortium name="The Broad Institute Genome Sequencing Platform"/>
            <person name="Haas B.J."/>
            <person name="Kamoun S."/>
            <person name="Zody M.C."/>
            <person name="Jiang R.H."/>
            <person name="Handsaker R.E."/>
            <person name="Cano L.M."/>
            <person name="Grabherr M."/>
            <person name="Kodira C.D."/>
            <person name="Raffaele S."/>
            <person name="Torto-Alalibo T."/>
            <person name="Bozkurt T.O."/>
            <person name="Ah-Fong A.M."/>
            <person name="Alvarado L."/>
            <person name="Anderson V.L."/>
            <person name="Armstrong M.R."/>
            <person name="Avrova A."/>
            <person name="Baxter L."/>
            <person name="Beynon J."/>
            <person name="Boevink P.C."/>
            <person name="Bollmann S.R."/>
            <person name="Bos J.I."/>
            <person name="Bulone V."/>
            <person name="Cai G."/>
            <person name="Cakir C."/>
            <person name="Carrington J.C."/>
            <person name="Chawner M."/>
            <person name="Conti L."/>
            <person name="Costanzo S."/>
            <person name="Ewan R."/>
            <person name="Fahlgren N."/>
            <person name="Fischbach M.A."/>
            <person name="Fugelstad J."/>
            <person name="Gilroy E.M."/>
            <person name="Gnerre S."/>
            <person name="Green P.J."/>
            <person name="Grenville-Briggs L.J."/>
            <person name="Griffith J."/>
            <person name="Grunwald N.J."/>
            <person name="Horn K."/>
            <person name="Horner N.R."/>
            <person name="Hu C.H."/>
            <person name="Huitema E."/>
            <person name="Jeong D.H."/>
            <person name="Jones A.M."/>
            <person name="Jones J.D."/>
            <person name="Jones R.W."/>
            <person name="Karlsson E.K."/>
            <person name="Kunjeti S.G."/>
            <person name="Lamour K."/>
            <person name="Liu Z."/>
            <person name="Ma L."/>
            <person name="Maclean D."/>
            <person name="Chibucos M.C."/>
            <person name="McDonald H."/>
            <person name="McWalters J."/>
            <person name="Meijer H.J."/>
            <person name="Morgan W."/>
            <person name="Morris P.F."/>
            <person name="Munro C.A."/>
            <person name="O'Neill K."/>
            <person name="Ospina-Giraldo M."/>
            <person name="Pinzon A."/>
            <person name="Pritchard L."/>
            <person name="Ramsahoye B."/>
            <person name="Ren Q."/>
            <person name="Restrepo S."/>
            <person name="Roy S."/>
            <person name="Sadanandom A."/>
            <person name="Savidor A."/>
            <person name="Schornack S."/>
            <person name="Schwartz D.C."/>
            <person name="Schumann U.D."/>
            <person name="Schwessinger B."/>
            <person name="Seyer L."/>
            <person name="Sharpe T."/>
            <person name="Silvar C."/>
            <person name="Song J."/>
            <person name="Studholme D.J."/>
            <person name="Sykes S."/>
            <person name="Thines M."/>
            <person name="van de Vondervoort P.J."/>
            <person name="Phuntumart V."/>
            <person name="Wawra S."/>
            <person name="Weide R."/>
            <person name="Win J."/>
            <person name="Young C."/>
            <person name="Zhou S."/>
            <person name="Fry W."/>
            <person name="Meyers B.C."/>
            <person name="van West P."/>
            <person name="Ristaino J."/>
            <person name="Govers F."/>
            <person name="Birch P.R."/>
            <person name="Whisson S.C."/>
            <person name="Judelson H.S."/>
            <person name="Nusbaum C."/>
        </authorList>
    </citation>
    <scope>NUCLEOTIDE SEQUENCE [LARGE SCALE GENOMIC DNA]</scope>
    <source>
        <strain evidence="5">T30-4</strain>
    </source>
</reference>
<dbReference type="STRING" id="403677.D0RLU4"/>
<dbReference type="VEuPathDB" id="FungiDB:PITG_22056"/>
<dbReference type="AlphaFoldDB" id="D0RLU4"/>
<proteinExistence type="predicted"/>
<evidence type="ECO:0000313" key="5">
    <source>
        <dbReference type="Proteomes" id="UP000006643"/>
    </source>
</evidence>
<evidence type="ECO:0000256" key="3">
    <source>
        <dbReference type="PROSITE-ProRule" id="PRU00023"/>
    </source>
</evidence>
<sequence>MSDWTTSALLHLYARSGRADAARIQLRHGADTEIRDVQALTALLLAVRYNQLEVLQVLLQKGARTDASAPLGTNFEYGPELGTCLHFATESGHVQILKFLVIAAALDADDRTSGPQQMTPLHLAARLGRADIVRFLIGRPEPQYLFDAAHVEVVEALIHAGAALDVRRSSDWATPLRSV</sequence>
<dbReference type="OrthoDB" id="341259at2759"/>
<keyword evidence="1" id="KW-0677">Repeat</keyword>
<dbReference type="InParanoid" id="D0RLU4"/>
<evidence type="ECO:0000256" key="1">
    <source>
        <dbReference type="ARBA" id="ARBA00022737"/>
    </source>
</evidence>
<dbReference type="Pfam" id="PF12796">
    <property type="entry name" value="Ank_2"/>
    <property type="match status" value="2"/>
</dbReference>
<dbReference type="PROSITE" id="PS50297">
    <property type="entry name" value="ANK_REP_REGION"/>
    <property type="match status" value="2"/>
</dbReference>
<dbReference type="PROSITE" id="PS50088">
    <property type="entry name" value="ANK_REPEAT"/>
    <property type="match status" value="2"/>
</dbReference>
<dbReference type="PRINTS" id="PR01415">
    <property type="entry name" value="ANKYRIN"/>
</dbReference>
<dbReference type="SUPFAM" id="SSF48403">
    <property type="entry name" value="Ankyrin repeat"/>
    <property type="match status" value="1"/>
</dbReference>
<dbReference type="InterPro" id="IPR002110">
    <property type="entry name" value="Ankyrin_rpt"/>
</dbReference>
<dbReference type="HOGENOM" id="CLU_129017_0_0_1"/>
<evidence type="ECO:0000313" key="4">
    <source>
        <dbReference type="EMBL" id="EEY52916.1"/>
    </source>
</evidence>
<dbReference type="Proteomes" id="UP000006643">
    <property type="component" value="Unassembled WGS sequence"/>
</dbReference>
<feature type="repeat" description="ANK" evidence="3">
    <location>
        <begin position="38"/>
        <end position="70"/>
    </location>
</feature>
<keyword evidence="5" id="KW-1185">Reference proteome</keyword>
<dbReference type="OMA" id="EICNAQG"/>
<evidence type="ECO:0000256" key="2">
    <source>
        <dbReference type="ARBA" id="ARBA00023043"/>
    </source>
</evidence>
<dbReference type="RefSeq" id="XP_002909984.1">
    <property type="nucleotide sequence ID" value="XM_002909938.1"/>
</dbReference>
<protein>
    <submittedName>
        <fullName evidence="4">Uncharacterized protein</fullName>
    </submittedName>
</protein>
<dbReference type="InterPro" id="IPR036770">
    <property type="entry name" value="Ankyrin_rpt-contain_sf"/>
</dbReference>
<keyword evidence="2 3" id="KW-0040">ANK repeat</keyword>
<dbReference type="SMART" id="SM00248">
    <property type="entry name" value="ANK"/>
    <property type="match status" value="4"/>
</dbReference>
<dbReference type="eggNOG" id="KOG4177">
    <property type="taxonomic scope" value="Eukaryota"/>
</dbReference>
<accession>D0RLU4</accession>
<dbReference type="PANTHER" id="PTHR24198:SF165">
    <property type="entry name" value="ANKYRIN REPEAT-CONTAINING PROTEIN-RELATED"/>
    <property type="match status" value="1"/>
</dbReference>
<dbReference type="PANTHER" id="PTHR24198">
    <property type="entry name" value="ANKYRIN REPEAT AND PROTEIN KINASE DOMAIN-CONTAINING PROTEIN"/>
    <property type="match status" value="1"/>
</dbReference>
<dbReference type="Gene3D" id="1.25.40.20">
    <property type="entry name" value="Ankyrin repeat-containing domain"/>
    <property type="match status" value="1"/>
</dbReference>
<organism evidence="4 5">
    <name type="scientific">Phytophthora infestans (strain T30-4)</name>
    <name type="common">Potato late blight agent</name>
    <dbReference type="NCBI Taxonomy" id="403677"/>
    <lineage>
        <taxon>Eukaryota</taxon>
        <taxon>Sar</taxon>
        <taxon>Stramenopiles</taxon>
        <taxon>Oomycota</taxon>
        <taxon>Peronosporomycetes</taxon>
        <taxon>Peronosporales</taxon>
        <taxon>Peronosporaceae</taxon>
        <taxon>Phytophthora</taxon>
    </lineage>
</organism>
<name>D0RLU4_PHYIT</name>
<gene>
    <name evidence="4" type="ORF">PITG_22056</name>
</gene>
<feature type="repeat" description="ANK" evidence="3">
    <location>
        <begin position="116"/>
        <end position="137"/>
    </location>
</feature>
<dbReference type="KEGG" id="pif:PITG_22056"/>
<dbReference type="EMBL" id="GG688779">
    <property type="protein sequence ID" value="EEY52916.1"/>
    <property type="molecule type" value="Genomic_DNA"/>
</dbReference>